<dbReference type="Proteomes" id="UP000321393">
    <property type="component" value="Unassembled WGS sequence"/>
</dbReference>
<keyword evidence="9 12" id="KW-0720">Serine protease</keyword>
<comment type="caution">
    <text evidence="18">The sequence shown here is derived from an EMBL/GenBank/DDBJ whole genome shotgun (WGS) entry which is preliminary data.</text>
</comment>
<evidence type="ECO:0000259" key="17">
    <source>
        <dbReference type="Pfam" id="PF17766"/>
    </source>
</evidence>
<gene>
    <name evidence="18" type="ORF">E6C27_scaffold430G002010</name>
</gene>
<evidence type="ECO:0000256" key="5">
    <source>
        <dbReference type="ARBA" id="ARBA00022525"/>
    </source>
</evidence>
<dbReference type="InterPro" id="IPR000209">
    <property type="entry name" value="Peptidase_S8/S53_dom"/>
</dbReference>
<comment type="similarity">
    <text evidence="3 12">Belongs to the peptidase S8 family.</text>
</comment>
<dbReference type="CDD" id="cd04852">
    <property type="entry name" value="Peptidases_S8_3"/>
    <property type="match status" value="1"/>
</dbReference>
<evidence type="ECO:0000259" key="15">
    <source>
        <dbReference type="Pfam" id="PF02225"/>
    </source>
</evidence>
<dbReference type="Gene3D" id="3.50.30.30">
    <property type="match status" value="1"/>
</dbReference>
<evidence type="ECO:0000259" key="16">
    <source>
        <dbReference type="Pfam" id="PF05922"/>
    </source>
</evidence>
<dbReference type="GO" id="GO:0009610">
    <property type="term" value="P:response to symbiotic fungus"/>
    <property type="evidence" value="ECO:0007669"/>
    <property type="project" value="UniProtKB-ARBA"/>
</dbReference>
<dbReference type="PANTHER" id="PTHR10795">
    <property type="entry name" value="PROPROTEIN CONVERTASE SUBTILISIN/KEXIN"/>
    <property type="match status" value="1"/>
</dbReference>
<evidence type="ECO:0000256" key="8">
    <source>
        <dbReference type="ARBA" id="ARBA00022801"/>
    </source>
</evidence>
<dbReference type="PRINTS" id="PR00723">
    <property type="entry name" value="SUBTILISIN"/>
</dbReference>
<dbReference type="InterPro" id="IPR037045">
    <property type="entry name" value="S8pro/Inhibitor_I9_sf"/>
</dbReference>
<feature type="domain" description="PA" evidence="15">
    <location>
        <begin position="407"/>
        <end position="477"/>
    </location>
</feature>
<feature type="domain" description="Inhibitor I9" evidence="16">
    <location>
        <begin position="33"/>
        <end position="116"/>
    </location>
</feature>
<protein>
    <submittedName>
        <fullName evidence="18">Subtilisin-like protease SBT5.3 isoform X1</fullName>
    </submittedName>
</protein>
<dbReference type="InterPro" id="IPR034197">
    <property type="entry name" value="Peptidases_S8_3"/>
</dbReference>
<feature type="signal peptide" evidence="13">
    <location>
        <begin position="1"/>
        <end position="29"/>
    </location>
</feature>
<keyword evidence="8 12" id="KW-0378">Hydrolase</keyword>
<dbReference type="Gene3D" id="3.30.70.80">
    <property type="entry name" value="Peptidase S8 propeptide/proteinase inhibitor I9"/>
    <property type="match status" value="1"/>
</dbReference>
<keyword evidence="6 12" id="KW-0645">Protease</keyword>
<evidence type="ECO:0000256" key="6">
    <source>
        <dbReference type="ARBA" id="ARBA00022670"/>
    </source>
</evidence>
<evidence type="ECO:0000313" key="18">
    <source>
        <dbReference type="EMBL" id="KAA0059266.1"/>
    </source>
</evidence>
<evidence type="ECO:0000259" key="14">
    <source>
        <dbReference type="Pfam" id="PF00082"/>
    </source>
</evidence>
<dbReference type="CDD" id="cd02120">
    <property type="entry name" value="PA_subtilisin_like"/>
    <property type="match status" value="1"/>
</dbReference>
<keyword evidence="4" id="KW-0052">Apoplast</keyword>
<dbReference type="Gene3D" id="3.40.50.200">
    <property type="entry name" value="Peptidase S8/S53 domain"/>
    <property type="match status" value="1"/>
</dbReference>
<feature type="chain" id="PRO_5022826908" evidence="13">
    <location>
        <begin position="30"/>
        <end position="774"/>
    </location>
</feature>
<dbReference type="GO" id="GO:0006508">
    <property type="term" value="P:proteolysis"/>
    <property type="evidence" value="ECO:0007669"/>
    <property type="project" value="UniProtKB-KW"/>
</dbReference>
<dbReference type="InterPro" id="IPR041469">
    <property type="entry name" value="Subtilisin-like_FN3"/>
</dbReference>
<feature type="active site" description="Charge relay system" evidence="11 12">
    <location>
        <position position="154"/>
    </location>
</feature>
<accession>A0A5A7UYI5</accession>
<dbReference type="Pfam" id="PF00082">
    <property type="entry name" value="Peptidase_S8"/>
    <property type="match status" value="1"/>
</dbReference>
<evidence type="ECO:0000256" key="2">
    <source>
        <dbReference type="ARBA" id="ARBA00004271"/>
    </source>
</evidence>
<evidence type="ECO:0000256" key="13">
    <source>
        <dbReference type="SAM" id="SignalP"/>
    </source>
</evidence>
<dbReference type="FunFam" id="3.40.50.200:FF:000006">
    <property type="entry name" value="Subtilisin-like protease SBT1.5"/>
    <property type="match status" value="1"/>
</dbReference>
<dbReference type="Pfam" id="PF17766">
    <property type="entry name" value="fn3_6"/>
    <property type="match status" value="1"/>
</dbReference>
<comment type="function">
    <text evidence="1">Required for arbuscular mycorrhiza (AM) development during AM symbiosis with AM fungi (e.g. Glomeromycota intraradices).</text>
</comment>
<keyword evidence="5" id="KW-0964">Secreted</keyword>
<dbReference type="GO" id="GO:0048046">
    <property type="term" value="C:apoplast"/>
    <property type="evidence" value="ECO:0007669"/>
    <property type="project" value="UniProtKB-SubCell"/>
</dbReference>
<evidence type="ECO:0000256" key="9">
    <source>
        <dbReference type="ARBA" id="ARBA00022825"/>
    </source>
</evidence>
<dbReference type="InterPro" id="IPR045051">
    <property type="entry name" value="SBT"/>
</dbReference>
<evidence type="ECO:0000256" key="10">
    <source>
        <dbReference type="ARBA" id="ARBA00023180"/>
    </source>
</evidence>
<organism evidence="18 19">
    <name type="scientific">Cucumis melo var. makuwa</name>
    <name type="common">Oriental melon</name>
    <dbReference type="NCBI Taxonomy" id="1194695"/>
    <lineage>
        <taxon>Eukaryota</taxon>
        <taxon>Viridiplantae</taxon>
        <taxon>Streptophyta</taxon>
        <taxon>Embryophyta</taxon>
        <taxon>Tracheophyta</taxon>
        <taxon>Spermatophyta</taxon>
        <taxon>Magnoliopsida</taxon>
        <taxon>eudicotyledons</taxon>
        <taxon>Gunneridae</taxon>
        <taxon>Pentapetalae</taxon>
        <taxon>rosids</taxon>
        <taxon>fabids</taxon>
        <taxon>Cucurbitales</taxon>
        <taxon>Cucurbitaceae</taxon>
        <taxon>Benincaseae</taxon>
        <taxon>Cucumis</taxon>
    </lineage>
</organism>
<comment type="subcellular location">
    <subcellularLocation>
        <location evidence="2">Secreted</location>
        <location evidence="2">Extracellular space</location>
        <location evidence="2">Apoplast</location>
    </subcellularLocation>
</comment>
<dbReference type="SUPFAM" id="SSF52025">
    <property type="entry name" value="PA domain"/>
    <property type="match status" value="1"/>
</dbReference>
<dbReference type="Pfam" id="PF02225">
    <property type="entry name" value="PA"/>
    <property type="match status" value="1"/>
</dbReference>
<keyword evidence="10" id="KW-0325">Glycoprotein</keyword>
<dbReference type="InterPro" id="IPR010259">
    <property type="entry name" value="S8pro/Inhibitor_I9"/>
</dbReference>
<evidence type="ECO:0000256" key="4">
    <source>
        <dbReference type="ARBA" id="ARBA00022523"/>
    </source>
</evidence>
<dbReference type="OrthoDB" id="206201at2759"/>
<feature type="active site" description="Charge relay system" evidence="11 12">
    <location>
        <position position="563"/>
    </location>
</feature>
<dbReference type="Gene3D" id="2.60.40.2310">
    <property type="match status" value="1"/>
</dbReference>
<dbReference type="FunFam" id="3.50.30.30:FF:000005">
    <property type="entry name" value="subtilisin-like protease SBT1.5"/>
    <property type="match status" value="1"/>
</dbReference>
<dbReference type="PROSITE" id="PS00138">
    <property type="entry name" value="SUBTILASE_SER"/>
    <property type="match status" value="1"/>
</dbReference>
<dbReference type="InterPro" id="IPR036852">
    <property type="entry name" value="Peptidase_S8/S53_dom_sf"/>
</dbReference>
<keyword evidence="7 13" id="KW-0732">Signal</keyword>
<dbReference type="InterPro" id="IPR015500">
    <property type="entry name" value="Peptidase_S8_subtilisin-rel"/>
</dbReference>
<dbReference type="GO" id="GO:0004252">
    <property type="term" value="F:serine-type endopeptidase activity"/>
    <property type="evidence" value="ECO:0007669"/>
    <property type="project" value="UniProtKB-UniRule"/>
</dbReference>
<proteinExistence type="inferred from homology"/>
<dbReference type="EMBL" id="SSTE01006526">
    <property type="protein sequence ID" value="KAA0059266.1"/>
    <property type="molecule type" value="Genomic_DNA"/>
</dbReference>
<sequence>MKLSTLSSSIFLLSLFLLLSSSLFTPTSAIKRSYVVYMGAHSHGGRKPADVVADSHHQFLQPFLKSGEEFTKDVIFYSYTRHINGFAAMLEDEVAAQLAKHPRVVSVFLNRGRKLHTTRSWEFMGLENENGVIESESIWKKARFGEDTIIGNLDTGVWAESKSFSDDEMGPIPHRWKGICQNQNDPSFHCNRKLIGARYFNKGYASVVGPLNSSFHSPRDKEGHGSHTLSTAGGNFVAGASVFGLGKGTAKGGSPRARVAAYKVCWPPKAGNECFDADILAAFDLAIHDGVDVLSVSLGGDPNPLFNDSVAIGSFHAIKHGIVVICSAGNSGPAAGTVTNVAPWQITVGASTMDRKFPSLVVLGNKKQIEETGTIIFCSLLAIEYTAYYLNYQYLTLTSWTPFSQLCKAGTLDPMKAKGKILVCLRGDNARVDKGEQALLAGAAGMILANNELSGNEILADPHVLPALHINYTDGSAVFAYINSTKFPEAYITPATTQLGIRPAPFMAAFSSVGPNTVTPEILKPDITAPGLSVIAAYTEAEGPTNQEFDNRRVPFNSVSGTSMSCPHVSGIAGLLRTLYPHWSPAAIKSAIMTTASTLDNNFEPLLNASYFVATPFNYGAGHVHPNGATDPGLVYDIDVNEYLSFLCALGYDKAQISQFSDGPFNCSEPISLTNLNYPSITVPKLSRSITITRRLKNVGSPGTYEAKIRKPAGISVWVKPKKLNFTKLGEELSFKVFMKVKGHKVAKKNYVYGDLIWSDGKHHVRSPIVVKVV</sequence>
<evidence type="ECO:0000313" key="19">
    <source>
        <dbReference type="Proteomes" id="UP000321393"/>
    </source>
</evidence>
<dbReference type="InterPro" id="IPR023828">
    <property type="entry name" value="Peptidase_S8_Ser-AS"/>
</dbReference>
<dbReference type="GO" id="GO:0009609">
    <property type="term" value="P:response to symbiotic bacterium"/>
    <property type="evidence" value="ECO:0007669"/>
    <property type="project" value="UniProtKB-ARBA"/>
</dbReference>
<feature type="active site" description="Charge relay system" evidence="11 12">
    <location>
        <position position="224"/>
    </location>
</feature>
<dbReference type="AlphaFoldDB" id="A0A5A7UYI5"/>
<dbReference type="InterPro" id="IPR003137">
    <property type="entry name" value="PA_domain"/>
</dbReference>
<name>A0A5A7UYI5_CUCMM</name>
<evidence type="ECO:0000256" key="3">
    <source>
        <dbReference type="ARBA" id="ARBA00011073"/>
    </source>
</evidence>
<dbReference type="InterPro" id="IPR046450">
    <property type="entry name" value="PA_dom_sf"/>
</dbReference>
<dbReference type="Pfam" id="PF05922">
    <property type="entry name" value="Inhibitor_I9"/>
    <property type="match status" value="1"/>
</dbReference>
<reference evidence="18 19" key="1">
    <citation type="submission" date="2019-08" db="EMBL/GenBank/DDBJ databases">
        <title>Draft genome sequences of two oriental melons (Cucumis melo L. var makuwa).</title>
        <authorList>
            <person name="Kwon S.-Y."/>
        </authorList>
    </citation>
    <scope>NUCLEOTIDE SEQUENCE [LARGE SCALE GENOMIC DNA]</scope>
    <source>
        <strain evidence="19">cv. SW 3</strain>
        <tissue evidence="18">Leaf</tissue>
    </source>
</reference>
<feature type="domain" description="Subtilisin-like protease fibronectin type-III" evidence="17">
    <location>
        <begin position="675"/>
        <end position="771"/>
    </location>
</feature>
<dbReference type="SUPFAM" id="SSF52743">
    <property type="entry name" value="Subtilisin-like"/>
    <property type="match status" value="1"/>
</dbReference>
<evidence type="ECO:0000256" key="7">
    <source>
        <dbReference type="ARBA" id="ARBA00022729"/>
    </source>
</evidence>
<feature type="domain" description="Peptidase S8/S53" evidence="14">
    <location>
        <begin position="145"/>
        <end position="599"/>
    </location>
</feature>
<dbReference type="FunFam" id="2.60.40.2310:FF:000002">
    <property type="entry name" value="p69E protein-like"/>
    <property type="match status" value="1"/>
</dbReference>
<evidence type="ECO:0000256" key="1">
    <source>
        <dbReference type="ARBA" id="ARBA00002076"/>
    </source>
</evidence>
<dbReference type="PROSITE" id="PS51892">
    <property type="entry name" value="SUBTILASE"/>
    <property type="match status" value="1"/>
</dbReference>
<evidence type="ECO:0000256" key="11">
    <source>
        <dbReference type="PIRSR" id="PIRSR615500-1"/>
    </source>
</evidence>
<dbReference type="FunFam" id="3.30.70.80:FF:000002">
    <property type="entry name" value="Subtilisin-like protease SBT5.3"/>
    <property type="match status" value="1"/>
</dbReference>
<evidence type="ECO:0000256" key="12">
    <source>
        <dbReference type="PROSITE-ProRule" id="PRU01240"/>
    </source>
</evidence>